<dbReference type="PANTHER" id="PTHR46797:SF1">
    <property type="entry name" value="METHYLPHOSPHONATE SYNTHASE"/>
    <property type="match status" value="1"/>
</dbReference>
<reference evidence="3" key="1">
    <citation type="submission" date="2022-05" db="EMBL/GenBank/DDBJ databases">
        <title>Novel bacterial taxa in a minimal lignocellulolytic consortium and its capacity to transform plastics disclosed by genome-resolved metagenomics.</title>
        <authorList>
            <person name="Rodriguez C.A.D."/>
            <person name="Diaz-Garcia L."/>
            <person name="Herrera K."/>
            <person name="Tarazona N.A."/>
            <person name="Sproer C."/>
            <person name="Overmann J."/>
            <person name="Jimenez D.J."/>
        </authorList>
    </citation>
    <scope>NUCLEOTIDE SEQUENCE</scope>
    <source>
        <strain evidence="3">MAG5</strain>
    </source>
</reference>
<evidence type="ECO:0000256" key="1">
    <source>
        <dbReference type="ARBA" id="ARBA00023125"/>
    </source>
</evidence>
<dbReference type="InterPro" id="IPR050807">
    <property type="entry name" value="TransReg_Diox_bact_type"/>
</dbReference>
<dbReference type="GO" id="GO:0005829">
    <property type="term" value="C:cytosol"/>
    <property type="evidence" value="ECO:0007669"/>
    <property type="project" value="TreeGrafter"/>
</dbReference>
<dbReference type="InterPro" id="IPR001387">
    <property type="entry name" value="Cro/C1-type_HTH"/>
</dbReference>
<keyword evidence="1" id="KW-0238">DNA-binding</keyword>
<dbReference type="Proteomes" id="UP001056756">
    <property type="component" value="Chromosome"/>
</dbReference>
<evidence type="ECO:0000259" key="2">
    <source>
        <dbReference type="PROSITE" id="PS50943"/>
    </source>
</evidence>
<evidence type="ECO:0000313" key="4">
    <source>
        <dbReference type="Proteomes" id="UP001056756"/>
    </source>
</evidence>
<dbReference type="PROSITE" id="PS50943">
    <property type="entry name" value="HTH_CROC1"/>
    <property type="match status" value="1"/>
</dbReference>
<dbReference type="SMART" id="SM00530">
    <property type="entry name" value="HTH_XRE"/>
    <property type="match status" value="1"/>
</dbReference>
<proteinExistence type="predicted"/>
<dbReference type="GO" id="GO:0003677">
    <property type="term" value="F:DNA binding"/>
    <property type="evidence" value="ECO:0007669"/>
    <property type="project" value="UniProtKB-KW"/>
</dbReference>
<dbReference type="Gene3D" id="1.10.260.40">
    <property type="entry name" value="lambda repressor-like DNA-binding domains"/>
    <property type="match status" value="1"/>
</dbReference>
<feature type="domain" description="HTH cro/C1-type" evidence="2">
    <location>
        <begin position="7"/>
        <end position="63"/>
    </location>
</feature>
<organism evidence="3 4">
    <name type="scientific">Candidatus Pristimantibacillus lignocellulolyticus</name>
    <dbReference type="NCBI Taxonomy" id="2994561"/>
    <lineage>
        <taxon>Bacteria</taxon>
        <taxon>Bacillati</taxon>
        <taxon>Bacillota</taxon>
        <taxon>Bacilli</taxon>
        <taxon>Bacillales</taxon>
        <taxon>Paenibacillaceae</taxon>
        <taxon>Candidatus Pristimantibacillus</taxon>
    </lineage>
</organism>
<dbReference type="EMBL" id="CP097899">
    <property type="protein sequence ID" value="URN94529.1"/>
    <property type="molecule type" value="Genomic_DNA"/>
</dbReference>
<gene>
    <name evidence="3" type="ORF">NAG76_22375</name>
</gene>
<dbReference type="KEGG" id="plig:NAG76_22375"/>
<name>A0A9J6ZFH2_9BACL</name>
<protein>
    <submittedName>
        <fullName evidence="3">Helix-turn-helix domain-containing protein</fullName>
    </submittedName>
</protein>
<dbReference type="PANTHER" id="PTHR46797">
    <property type="entry name" value="HTH-TYPE TRANSCRIPTIONAL REGULATOR"/>
    <property type="match status" value="1"/>
</dbReference>
<accession>A0A9J6ZFH2</accession>
<dbReference type="CDD" id="cd00093">
    <property type="entry name" value="HTH_XRE"/>
    <property type="match status" value="1"/>
</dbReference>
<dbReference type="InterPro" id="IPR010982">
    <property type="entry name" value="Lambda_DNA-bd_dom_sf"/>
</dbReference>
<dbReference type="SUPFAM" id="SSF47413">
    <property type="entry name" value="lambda repressor-like DNA-binding domains"/>
    <property type="match status" value="1"/>
</dbReference>
<sequence length="63" mass="7063">MDIGESIKLLRKKHGFTGKQLAELSGVTRATIGHIERGRHKPSIDTVELLLQPFGLRLTIKEK</sequence>
<evidence type="ECO:0000313" key="3">
    <source>
        <dbReference type="EMBL" id="URN94529.1"/>
    </source>
</evidence>
<dbReference type="Pfam" id="PF01381">
    <property type="entry name" value="HTH_3"/>
    <property type="match status" value="1"/>
</dbReference>
<dbReference type="GO" id="GO:0003700">
    <property type="term" value="F:DNA-binding transcription factor activity"/>
    <property type="evidence" value="ECO:0007669"/>
    <property type="project" value="TreeGrafter"/>
</dbReference>
<dbReference type="AlphaFoldDB" id="A0A9J6ZFH2"/>